<protein>
    <submittedName>
        <fullName evidence="1">Uncharacterized protein</fullName>
    </submittedName>
</protein>
<proteinExistence type="predicted"/>
<dbReference type="EMBL" id="JAUJYN010000007">
    <property type="protein sequence ID" value="KAK1267216.1"/>
    <property type="molecule type" value="Genomic_DNA"/>
</dbReference>
<comment type="caution">
    <text evidence="1">The sequence shown here is derived from an EMBL/GenBank/DDBJ whole genome shotgun (WGS) entry which is preliminary data.</text>
</comment>
<accession>A0AAV9ATG2</accession>
<sequence length="111" mass="12043">MGTSDMGGTQSTKLNNVVIVPSKLKPICRDEDGGGPVLWLKIIALLLPIGALTFTHTQGALCPSLAVEKVKLTPGRYEKVFVLTGFYSDLYVNRELDNQGNILLPKMDLIA</sequence>
<evidence type="ECO:0000313" key="1">
    <source>
        <dbReference type="EMBL" id="KAK1267216.1"/>
    </source>
</evidence>
<reference evidence="1" key="2">
    <citation type="submission" date="2023-06" db="EMBL/GenBank/DDBJ databases">
        <authorList>
            <person name="Ma L."/>
            <person name="Liu K.-W."/>
            <person name="Li Z."/>
            <person name="Hsiao Y.-Y."/>
            <person name="Qi Y."/>
            <person name="Fu T."/>
            <person name="Tang G."/>
            <person name="Zhang D."/>
            <person name="Sun W.-H."/>
            <person name="Liu D.-K."/>
            <person name="Li Y."/>
            <person name="Chen G.-Z."/>
            <person name="Liu X.-D."/>
            <person name="Liao X.-Y."/>
            <person name="Jiang Y.-T."/>
            <person name="Yu X."/>
            <person name="Hao Y."/>
            <person name="Huang J."/>
            <person name="Zhao X.-W."/>
            <person name="Ke S."/>
            <person name="Chen Y.-Y."/>
            <person name="Wu W.-L."/>
            <person name="Hsu J.-L."/>
            <person name="Lin Y.-F."/>
            <person name="Huang M.-D."/>
            <person name="Li C.-Y."/>
            <person name="Huang L."/>
            <person name="Wang Z.-W."/>
            <person name="Zhao X."/>
            <person name="Zhong W.-Y."/>
            <person name="Peng D.-H."/>
            <person name="Ahmad S."/>
            <person name="Lan S."/>
            <person name="Zhang J.-S."/>
            <person name="Tsai W.-C."/>
            <person name="Van De Peer Y."/>
            <person name="Liu Z.-J."/>
        </authorList>
    </citation>
    <scope>NUCLEOTIDE SEQUENCE</scope>
    <source>
        <strain evidence="1">SCP</strain>
        <tissue evidence="1">Leaves</tissue>
    </source>
</reference>
<evidence type="ECO:0000313" key="2">
    <source>
        <dbReference type="Proteomes" id="UP001179952"/>
    </source>
</evidence>
<keyword evidence="2" id="KW-1185">Reference proteome</keyword>
<dbReference type="Proteomes" id="UP001179952">
    <property type="component" value="Unassembled WGS sequence"/>
</dbReference>
<organism evidence="1 2">
    <name type="scientific">Acorus gramineus</name>
    <name type="common">Dwarf sweet flag</name>
    <dbReference type="NCBI Taxonomy" id="55184"/>
    <lineage>
        <taxon>Eukaryota</taxon>
        <taxon>Viridiplantae</taxon>
        <taxon>Streptophyta</taxon>
        <taxon>Embryophyta</taxon>
        <taxon>Tracheophyta</taxon>
        <taxon>Spermatophyta</taxon>
        <taxon>Magnoliopsida</taxon>
        <taxon>Liliopsida</taxon>
        <taxon>Acoraceae</taxon>
        <taxon>Acorus</taxon>
    </lineage>
</organism>
<gene>
    <name evidence="1" type="ORF">QJS04_geneDACA015627</name>
</gene>
<dbReference type="AlphaFoldDB" id="A0AAV9ATG2"/>
<reference evidence="1" key="1">
    <citation type="journal article" date="2023" name="Nat. Commun.">
        <title>Diploid and tetraploid genomes of Acorus and the evolution of monocots.</title>
        <authorList>
            <person name="Ma L."/>
            <person name="Liu K.W."/>
            <person name="Li Z."/>
            <person name="Hsiao Y.Y."/>
            <person name="Qi Y."/>
            <person name="Fu T."/>
            <person name="Tang G.D."/>
            <person name="Zhang D."/>
            <person name="Sun W.H."/>
            <person name="Liu D.K."/>
            <person name="Li Y."/>
            <person name="Chen G.Z."/>
            <person name="Liu X.D."/>
            <person name="Liao X.Y."/>
            <person name="Jiang Y.T."/>
            <person name="Yu X."/>
            <person name="Hao Y."/>
            <person name="Huang J."/>
            <person name="Zhao X.W."/>
            <person name="Ke S."/>
            <person name="Chen Y.Y."/>
            <person name="Wu W.L."/>
            <person name="Hsu J.L."/>
            <person name="Lin Y.F."/>
            <person name="Huang M.D."/>
            <person name="Li C.Y."/>
            <person name="Huang L."/>
            <person name="Wang Z.W."/>
            <person name="Zhao X."/>
            <person name="Zhong W.Y."/>
            <person name="Peng D.H."/>
            <person name="Ahmad S."/>
            <person name="Lan S."/>
            <person name="Zhang J.S."/>
            <person name="Tsai W.C."/>
            <person name="Van de Peer Y."/>
            <person name="Liu Z.J."/>
        </authorList>
    </citation>
    <scope>NUCLEOTIDE SEQUENCE</scope>
    <source>
        <strain evidence="1">SCP</strain>
    </source>
</reference>
<name>A0AAV9ATG2_ACOGR</name>